<gene>
    <name evidence="2" type="ORF">LJD61_18435</name>
</gene>
<protein>
    <submittedName>
        <fullName evidence="2">Uncharacterized protein</fullName>
    </submittedName>
</protein>
<proteinExistence type="predicted"/>
<reference evidence="2 3" key="1">
    <citation type="submission" date="2021-10" db="EMBL/GenBank/DDBJ databases">
        <title>Lutispora strain m25 sp. nov., a thermophilic, non-spore-forming bacterium isolated from a lab-scale methanogenic bioreactor digesting anaerobic sludge.</title>
        <authorList>
            <person name="El Houari A."/>
            <person name="Mcdonald J."/>
        </authorList>
    </citation>
    <scope>NUCLEOTIDE SEQUENCE [LARGE SCALE GENOMIC DNA]</scope>
    <source>
        <strain evidence="3">m25</strain>
    </source>
</reference>
<comment type="caution">
    <text evidence="2">The sequence shown here is derived from an EMBL/GenBank/DDBJ whole genome shotgun (WGS) entry which is preliminary data.</text>
</comment>
<evidence type="ECO:0000256" key="1">
    <source>
        <dbReference type="SAM" id="Coils"/>
    </source>
</evidence>
<dbReference type="Proteomes" id="UP001651880">
    <property type="component" value="Unassembled WGS sequence"/>
</dbReference>
<sequence>MKISFCISKTKIVVIATVIILASFVILGSADGAIPGSESDPIVTLSFVEKKIDQIKYYIDSAMEGLKNEVMKYSGSMEEYQALIDKKDAEIQALKNKVDSALTFKVVEMKKGQVLLAGEGSEIIIRSGKATAVYGKNGGLSDITAAKDLQNGEAIVSNHMLIASREDGRGVKAEGDVFLIIKGGYTLK</sequence>
<dbReference type="RefSeq" id="WP_255229038.1">
    <property type="nucleotide sequence ID" value="NZ_JAJEKE010000023.1"/>
</dbReference>
<keyword evidence="1" id="KW-0175">Coiled coil</keyword>
<keyword evidence="3" id="KW-1185">Reference proteome</keyword>
<evidence type="ECO:0000313" key="2">
    <source>
        <dbReference type="EMBL" id="MCQ1531494.1"/>
    </source>
</evidence>
<evidence type="ECO:0000313" key="3">
    <source>
        <dbReference type="Proteomes" id="UP001651880"/>
    </source>
</evidence>
<name>A0ABT1NJS5_9FIRM</name>
<organism evidence="2 3">
    <name type="scientific">Lutispora saccharofermentans</name>
    <dbReference type="NCBI Taxonomy" id="3024236"/>
    <lineage>
        <taxon>Bacteria</taxon>
        <taxon>Bacillati</taxon>
        <taxon>Bacillota</taxon>
        <taxon>Clostridia</taxon>
        <taxon>Lutisporales</taxon>
        <taxon>Lutisporaceae</taxon>
        <taxon>Lutispora</taxon>
    </lineage>
</organism>
<feature type="coiled-coil region" evidence="1">
    <location>
        <begin position="63"/>
        <end position="97"/>
    </location>
</feature>
<dbReference type="EMBL" id="JAJEKE010000023">
    <property type="protein sequence ID" value="MCQ1531494.1"/>
    <property type="molecule type" value="Genomic_DNA"/>
</dbReference>
<accession>A0ABT1NJS5</accession>